<evidence type="ECO:0000259" key="8">
    <source>
        <dbReference type="Pfam" id="PF00501"/>
    </source>
</evidence>
<evidence type="ECO:0000256" key="3">
    <source>
        <dbReference type="ARBA" id="ARBA00037247"/>
    </source>
</evidence>
<dbReference type="InterPro" id="IPR000873">
    <property type="entry name" value="AMP-dep_synth/lig_dom"/>
</dbReference>
<comment type="catalytic activity">
    <reaction evidence="7">
        <text>a medium-chain fatty acid + ATP + CoA = a medium-chain fatty acyl-CoA + AMP + diphosphate</text>
        <dbReference type="Rhea" id="RHEA:48340"/>
        <dbReference type="ChEBI" id="CHEBI:30616"/>
        <dbReference type="ChEBI" id="CHEBI:33019"/>
        <dbReference type="ChEBI" id="CHEBI:57287"/>
        <dbReference type="ChEBI" id="CHEBI:59558"/>
        <dbReference type="ChEBI" id="CHEBI:90546"/>
        <dbReference type="ChEBI" id="CHEBI:456215"/>
        <dbReference type="EC" id="6.2.1.2"/>
    </reaction>
</comment>
<name>A0A2G8JMZ5_STIJA</name>
<proteinExistence type="inferred from homology"/>
<organism evidence="10 11">
    <name type="scientific">Stichopus japonicus</name>
    <name type="common">Sea cucumber</name>
    <dbReference type="NCBI Taxonomy" id="307972"/>
    <lineage>
        <taxon>Eukaryota</taxon>
        <taxon>Metazoa</taxon>
        <taxon>Echinodermata</taxon>
        <taxon>Eleutherozoa</taxon>
        <taxon>Echinozoa</taxon>
        <taxon>Holothuroidea</taxon>
        <taxon>Aspidochirotacea</taxon>
        <taxon>Aspidochirotida</taxon>
        <taxon>Stichopodidae</taxon>
        <taxon>Apostichopus</taxon>
    </lineage>
</organism>
<dbReference type="GO" id="GO:0006631">
    <property type="term" value="P:fatty acid metabolic process"/>
    <property type="evidence" value="ECO:0007669"/>
    <property type="project" value="TreeGrafter"/>
</dbReference>
<comment type="function">
    <text evidence="3">Acyl-CoA synthases catalyze the initial reaction in fatty acid metabolism, by forming a thioester with CoA. Has some preference toward medium-chain substrates. Plays a role in adipocyte differentiation.</text>
</comment>
<dbReference type="STRING" id="307972.A0A2G8JMZ5"/>
<dbReference type="PANTHER" id="PTHR43201">
    <property type="entry name" value="ACYL-COA SYNTHETASE"/>
    <property type="match status" value="1"/>
</dbReference>
<evidence type="ECO:0000256" key="1">
    <source>
        <dbReference type="ARBA" id="ARBA00006432"/>
    </source>
</evidence>
<dbReference type="Gene3D" id="2.30.38.10">
    <property type="entry name" value="Luciferase, Domain 3"/>
    <property type="match status" value="1"/>
</dbReference>
<keyword evidence="11" id="KW-1185">Reference proteome</keyword>
<evidence type="ECO:0000259" key="9">
    <source>
        <dbReference type="Pfam" id="PF13193"/>
    </source>
</evidence>
<dbReference type="InterPro" id="IPR045851">
    <property type="entry name" value="AMP-bd_C_sf"/>
</dbReference>
<dbReference type="Pfam" id="PF13193">
    <property type="entry name" value="AMP-binding_C"/>
    <property type="match status" value="1"/>
</dbReference>
<dbReference type="Gene3D" id="3.40.50.980">
    <property type="match status" value="2"/>
</dbReference>
<gene>
    <name evidence="10" type="ORF">BSL78_26027</name>
</gene>
<dbReference type="InterPro" id="IPR020845">
    <property type="entry name" value="AMP-binding_CS"/>
</dbReference>
<sequence length="516" mass="57279">MQFLGKTIGQALEDMSAKQPHREAFVFCSENIRKTYEEVLHDVRNAAAGILSVGISRGDRLGIWGPNSYDWVVTQLGASMIGAILVNINPGYRSAELNYCLNKAGVKAVVSAPNFRTSDYYAMIKENCPELENSQPGQLKSKGIPSLDTVIMLGEENLQGTFKFSEVIANGKSDHFQKVKELNEVLDFDNPINIQFTSGTTGFPKGCVLSHQTLLNNAYSIGLVCGYYKEGSRICLPIPLYHAFASTGGPMTTLVHPVPSIYPSPFFEPEATLKAIEQERVTSIYATPTIFVQMLNHPNFNKYNYETLTSGLMGGSPCPPELLKQVMSKMGAHDFMIGYGLTETGPAMTITPYDVPAEERITFVGNTIDHQELKVVDTESRKILPVNTQGEVCARGYNIMLGYWEDEEKTREAIDAAGWFSTGSYFILELLSSQRKGEVVGIPDDEWGEQVCACVILREGHPATSEEIIDFCKGKITHFKIPKYVVFVDSFPLTVTFKVKKFELRDLMVKELEDSS</sequence>
<evidence type="ECO:0000256" key="7">
    <source>
        <dbReference type="ARBA" id="ARBA00048277"/>
    </source>
</evidence>
<feature type="domain" description="AMP-dependent synthetase/ligase" evidence="8">
    <location>
        <begin position="14"/>
        <end position="404"/>
    </location>
</feature>
<dbReference type="AlphaFoldDB" id="A0A2G8JMZ5"/>
<dbReference type="InterPro" id="IPR025110">
    <property type="entry name" value="AMP-bd_C"/>
</dbReference>
<evidence type="ECO:0000256" key="2">
    <source>
        <dbReference type="ARBA" id="ARBA00022598"/>
    </source>
</evidence>
<comment type="catalytic activity">
    <reaction evidence="6">
        <text>octanoate + ATP + CoA = octanoyl-CoA + AMP + diphosphate</text>
        <dbReference type="Rhea" id="RHEA:33631"/>
        <dbReference type="ChEBI" id="CHEBI:25646"/>
        <dbReference type="ChEBI" id="CHEBI:30616"/>
        <dbReference type="ChEBI" id="CHEBI:33019"/>
        <dbReference type="ChEBI" id="CHEBI:57287"/>
        <dbReference type="ChEBI" id="CHEBI:57386"/>
        <dbReference type="ChEBI" id="CHEBI:456215"/>
    </reaction>
</comment>
<evidence type="ECO:0000256" key="5">
    <source>
        <dbReference type="ARBA" id="ARBA00039638"/>
    </source>
</evidence>
<evidence type="ECO:0000256" key="6">
    <source>
        <dbReference type="ARBA" id="ARBA00047319"/>
    </source>
</evidence>
<dbReference type="EMBL" id="MRZV01001550">
    <property type="protein sequence ID" value="PIK37146.1"/>
    <property type="molecule type" value="Genomic_DNA"/>
</dbReference>
<evidence type="ECO:0000313" key="10">
    <source>
        <dbReference type="EMBL" id="PIK37146.1"/>
    </source>
</evidence>
<protein>
    <recommendedName>
        <fullName evidence="5">Medium-chain acyl-CoA ligase ACSF2, mitochondrial</fullName>
        <ecNumber evidence="4">6.2.1.2</ecNumber>
    </recommendedName>
</protein>
<dbReference type="Pfam" id="PF00501">
    <property type="entry name" value="AMP-binding"/>
    <property type="match status" value="1"/>
</dbReference>
<dbReference type="PROSITE" id="PS00455">
    <property type="entry name" value="AMP_BINDING"/>
    <property type="match status" value="1"/>
</dbReference>
<evidence type="ECO:0000313" key="11">
    <source>
        <dbReference type="Proteomes" id="UP000230750"/>
    </source>
</evidence>
<accession>A0A2G8JMZ5</accession>
<dbReference type="OrthoDB" id="10253115at2759"/>
<dbReference type="PANTHER" id="PTHR43201:SF5">
    <property type="entry name" value="MEDIUM-CHAIN ACYL-COA LIGASE ACSF2, MITOCHONDRIAL"/>
    <property type="match status" value="1"/>
</dbReference>
<keyword evidence="2" id="KW-0436">Ligase</keyword>
<dbReference type="Proteomes" id="UP000230750">
    <property type="component" value="Unassembled WGS sequence"/>
</dbReference>
<reference evidence="10 11" key="1">
    <citation type="journal article" date="2017" name="PLoS Biol.">
        <title>The sea cucumber genome provides insights into morphological evolution and visceral regeneration.</title>
        <authorList>
            <person name="Zhang X."/>
            <person name="Sun L."/>
            <person name="Yuan J."/>
            <person name="Sun Y."/>
            <person name="Gao Y."/>
            <person name="Zhang L."/>
            <person name="Li S."/>
            <person name="Dai H."/>
            <person name="Hamel J.F."/>
            <person name="Liu C."/>
            <person name="Yu Y."/>
            <person name="Liu S."/>
            <person name="Lin W."/>
            <person name="Guo K."/>
            <person name="Jin S."/>
            <person name="Xu P."/>
            <person name="Storey K.B."/>
            <person name="Huan P."/>
            <person name="Zhang T."/>
            <person name="Zhou Y."/>
            <person name="Zhang J."/>
            <person name="Lin C."/>
            <person name="Li X."/>
            <person name="Xing L."/>
            <person name="Huo D."/>
            <person name="Sun M."/>
            <person name="Wang L."/>
            <person name="Mercier A."/>
            <person name="Li F."/>
            <person name="Yang H."/>
            <person name="Xiang J."/>
        </authorList>
    </citation>
    <scope>NUCLEOTIDE SEQUENCE [LARGE SCALE GENOMIC DNA]</scope>
    <source>
        <strain evidence="10">Shaxun</strain>
        <tissue evidence="10">Muscle</tissue>
    </source>
</reference>
<evidence type="ECO:0000256" key="4">
    <source>
        <dbReference type="ARBA" id="ARBA00039009"/>
    </source>
</evidence>
<feature type="domain" description="AMP-binding enzyme C-terminal" evidence="9">
    <location>
        <begin position="439"/>
        <end position="498"/>
    </location>
</feature>
<dbReference type="EC" id="6.2.1.2" evidence="4"/>
<comment type="caution">
    <text evidence="10">The sequence shown here is derived from an EMBL/GenBank/DDBJ whole genome shotgun (WGS) entry which is preliminary data.</text>
</comment>
<comment type="similarity">
    <text evidence="1">Belongs to the ATP-dependent AMP-binding enzyme family.</text>
</comment>
<dbReference type="GO" id="GO:0031956">
    <property type="term" value="F:medium-chain fatty acid-CoA ligase activity"/>
    <property type="evidence" value="ECO:0007669"/>
    <property type="project" value="UniProtKB-EC"/>
</dbReference>
<dbReference type="SUPFAM" id="SSF56801">
    <property type="entry name" value="Acetyl-CoA synthetase-like"/>
    <property type="match status" value="1"/>
</dbReference>
<dbReference type="Gene3D" id="3.30.300.30">
    <property type="match status" value="1"/>
</dbReference>